<organism evidence="1 2">
    <name type="scientific">Pigmentiphaga soli</name>
    <dbReference type="NCBI Taxonomy" id="1007095"/>
    <lineage>
        <taxon>Bacteria</taxon>
        <taxon>Pseudomonadati</taxon>
        <taxon>Pseudomonadota</taxon>
        <taxon>Betaproteobacteria</taxon>
        <taxon>Burkholderiales</taxon>
        <taxon>Alcaligenaceae</taxon>
        <taxon>Pigmentiphaga</taxon>
    </lineage>
</organism>
<dbReference type="EMBL" id="BAABFO010000032">
    <property type="protein sequence ID" value="GAA4342148.1"/>
    <property type="molecule type" value="Genomic_DNA"/>
</dbReference>
<name>A0ABP8HP48_9BURK</name>
<dbReference type="Pfam" id="PF05638">
    <property type="entry name" value="T6SS_HCP"/>
    <property type="match status" value="1"/>
</dbReference>
<dbReference type="SUPFAM" id="SSF141452">
    <property type="entry name" value="Hcp1-like"/>
    <property type="match status" value="1"/>
</dbReference>
<dbReference type="Proteomes" id="UP001501671">
    <property type="component" value="Unassembled WGS sequence"/>
</dbReference>
<dbReference type="InterPro" id="IPR008514">
    <property type="entry name" value="T6SS_Hcp"/>
</dbReference>
<keyword evidence="2" id="KW-1185">Reference proteome</keyword>
<accession>A0ABP8HP48</accession>
<proteinExistence type="predicted"/>
<gene>
    <name evidence="1" type="ORF">GCM10023144_43790</name>
</gene>
<dbReference type="PANTHER" id="PTHR36152">
    <property type="entry name" value="CYTOPLASMIC PROTEIN-RELATED"/>
    <property type="match status" value="1"/>
</dbReference>
<dbReference type="RefSeq" id="WP_345252066.1">
    <property type="nucleotide sequence ID" value="NZ_BAABFO010000032.1"/>
</dbReference>
<reference evidence="2" key="1">
    <citation type="journal article" date="2019" name="Int. J. Syst. Evol. Microbiol.">
        <title>The Global Catalogue of Microorganisms (GCM) 10K type strain sequencing project: providing services to taxonomists for standard genome sequencing and annotation.</title>
        <authorList>
            <consortium name="The Broad Institute Genomics Platform"/>
            <consortium name="The Broad Institute Genome Sequencing Center for Infectious Disease"/>
            <person name="Wu L."/>
            <person name="Ma J."/>
        </authorList>
    </citation>
    <scope>NUCLEOTIDE SEQUENCE [LARGE SCALE GENOMIC DNA]</scope>
    <source>
        <strain evidence="2">JCM 17666</strain>
    </source>
</reference>
<protein>
    <submittedName>
        <fullName evidence="1">Type VI secretion system tube protein Hcp</fullName>
    </submittedName>
</protein>
<evidence type="ECO:0000313" key="1">
    <source>
        <dbReference type="EMBL" id="GAA4342148.1"/>
    </source>
</evidence>
<evidence type="ECO:0000313" key="2">
    <source>
        <dbReference type="Proteomes" id="UP001501671"/>
    </source>
</evidence>
<dbReference type="PANTHER" id="PTHR36152:SF5">
    <property type="entry name" value="PROTEIN HCP1"/>
    <property type="match status" value="1"/>
</dbReference>
<dbReference type="InterPro" id="IPR036624">
    <property type="entry name" value="Hcp1-lik_sf"/>
</dbReference>
<sequence length="159" mass="16668">MSIDAFLKFEGIDGESSREGHENEIDVLSWGWGATNVVARSAGGGSGVGQASAGDFSFVHHYDKASPTLAKALATGRPVATVTLTSRKAGDGQQDFLKVTFKAVNITSISPSGASGGDITETVSFFYEDIEFEYKPQDAKGGLGGAVKFGWNIKTGAKR</sequence>
<dbReference type="Gene3D" id="2.30.110.20">
    <property type="entry name" value="Hcp1-like"/>
    <property type="match status" value="1"/>
</dbReference>
<dbReference type="InterPro" id="IPR053165">
    <property type="entry name" value="HSI-I_assembly_Hcp1"/>
</dbReference>
<comment type="caution">
    <text evidence="1">The sequence shown here is derived from an EMBL/GenBank/DDBJ whole genome shotgun (WGS) entry which is preliminary data.</text>
</comment>